<keyword evidence="3" id="KW-1185">Reference proteome</keyword>
<proteinExistence type="predicted"/>
<organism evidence="2 3">
    <name type="scientific">Nonomuraea cavernae</name>
    <dbReference type="NCBI Taxonomy" id="2045107"/>
    <lineage>
        <taxon>Bacteria</taxon>
        <taxon>Bacillati</taxon>
        <taxon>Actinomycetota</taxon>
        <taxon>Actinomycetes</taxon>
        <taxon>Streptosporangiales</taxon>
        <taxon>Streptosporangiaceae</taxon>
        <taxon>Nonomuraea</taxon>
    </lineage>
</organism>
<name>A0A917YP72_9ACTN</name>
<protein>
    <submittedName>
        <fullName evidence="2">Uncharacterized protein</fullName>
    </submittedName>
</protein>
<dbReference type="EMBL" id="BMNH01000001">
    <property type="protein sequence ID" value="GGO61504.1"/>
    <property type="molecule type" value="Genomic_DNA"/>
</dbReference>
<gene>
    <name evidence="2" type="ORF">GCM10012289_03890</name>
</gene>
<dbReference type="AlphaFoldDB" id="A0A917YP72"/>
<evidence type="ECO:0000313" key="3">
    <source>
        <dbReference type="Proteomes" id="UP000646523"/>
    </source>
</evidence>
<accession>A0A917YP72</accession>
<reference evidence="2" key="1">
    <citation type="journal article" date="2014" name="Int. J. Syst. Evol. Microbiol.">
        <title>Complete genome sequence of Corynebacterium casei LMG S-19264T (=DSM 44701T), isolated from a smear-ripened cheese.</title>
        <authorList>
            <consortium name="US DOE Joint Genome Institute (JGI-PGF)"/>
            <person name="Walter F."/>
            <person name="Albersmeier A."/>
            <person name="Kalinowski J."/>
            <person name="Ruckert C."/>
        </authorList>
    </citation>
    <scope>NUCLEOTIDE SEQUENCE</scope>
    <source>
        <strain evidence="2">CGMCC 4.7368</strain>
    </source>
</reference>
<evidence type="ECO:0000313" key="2">
    <source>
        <dbReference type="EMBL" id="GGO61504.1"/>
    </source>
</evidence>
<reference evidence="2" key="2">
    <citation type="submission" date="2020-09" db="EMBL/GenBank/DDBJ databases">
        <authorList>
            <person name="Sun Q."/>
            <person name="Zhou Y."/>
        </authorList>
    </citation>
    <scope>NUCLEOTIDE SEQUENCE</scope>
    <source>
        <strain evidence="2">CGMCC 4.7368</strain>
    </source>
</reference>
<feature type="region of interest" description="Disordered" evidence="1">
    <location>
        <begin position="1"/>
        <end position="37"/>
    </location>
</feature>
<dbReference type="Proteomes" id="UP000646523">
    <property type="component" value="Unassembled WGS sequence"/>
</dbReference>
<comment type="caution">
    <text evidence="2">The sequence shown here is derived from an EMBL/GenBank/DDBJ whole genome shotgun (WGS) entry which is preliminary data.</text>
</comment>
<sequence>MANSAEAAPTSPPGVGGMAASKVSTPGPVGEGCADVAVPQPASMPATDTIAAIFALIVDILPCHGHC</sequence>
<evidence type="ECO:0000256" key="1">
    <source>
        <dbReference type="SAM" id="MobiDB-lite"/>
    </source>
</evidence>